<evidence type="ECO:0000256" key="3">
    <source>
        <dbReference type="ARBA" id="ARBA00022786"/>
    </source>
</evidence>
<evidence type="ECO:0000313" key="6">
    <source>
        <dbReference type="EMBL" id="GAB1319022.1"/>
    </source>
</evidence>
<evidence type="ECO:0000313" key="7">
    <source>
        <dbReference type="Proteomes" id="UP001628179"/>
    </source>
</evidence>
<proteinExistence type="inferred from homology"/>
<evidence type="ECO:0000256" key="1">
    <source>
        <dbReference type="ARBA" id="ARBA00005032"/>
    </source>
</evidence>
<organism evidence="6 7">
    <name type="scientific">Madurella fahalii</name>
    <dbReference type="NCBI Taxonomy" id="1157608"/>
    <lineage>
        <taxon>Eukaryota</taxon>
        <taxon>Fungi</taxon>
        <taxon>Dikarya</taxon>
        <taxon>Ascomycota</taxon>
        <taxon>Pezizomycotina</taxon>
        <taxon>Sordariomycetes</taxon>
        <taxon>Sordariomycetidae</taxon>
        <taxon>Sordariales</taxon>
        <taxon>Sordariales incertae sedis</taxon>
        <taxon>Madurella</taxon>
    </lineage>
</organism>
<comment type="function">
    <text evidence="4">Regulatory subunit of the dimeric UBA3-ULA1 E1 enzyme.</text>
</comment>
<dbReference type="PIRSF" id="PIRSF039099">
    <property type="entry name" value="APP-BP1"/>
    <property type="match status" value="1"/>
</dbReference>
<comment type="caution">
    <text evidence="6">The sequence shown here is derived from an EMBL/GenBank/DDBJ whole genome shotgun (WGS) entry which is preliminary data.</text>
</comment>
<dbReference type="GeneID" id="98179974"/>
<dbReference type="EMBL" id="BAAFSV010000005">
    <property type="protein sequence ID" value="GAB1319022.1"/>
    <property type="molecule type" value="Genomic_DNA"/>
</dbReference>
<name>A0ABQ0GMN2_9PEZI</name>
<dbReference type="Proteomes" id="UP001628179">
    <property type="component" value="Unassembled WGS sequence"/>
</dbReference>
<feature type="domain" description="THIF-type NAD/FAD binding fold" evidence="5">
    <location>
        <begin position="23"/>
        <end position="526"/>
    </location>
</feature>
<dbReference type="PANTHER" id="PTHR10953">
    <property type="entry name" value="UBIQUITIN-ACTIVATING ENZYME E1"/>
    <property type="match status" value="1"/>
</dbReference>
<reference evidence="6 7" key="1">
    <citation type="submission" date="2024-09" db="EMBL/GenBank/DDBJ databases">
        <title>Itraconazole resistance in Madurella fahalii resulting from another homologue of gene encoding cytochrome P450 14-alpha sterol demethylase (CYP51).</title>
        <authorList>
            <person name="Yoshioka I."/>
            <person name="Fahal A.H."/>
            <person name="Kaneko S."/>
            <person name="Yaguchi T."/>
        </authorList>
    </citation>
    <scope>NUCLEOTIDE SEQUENCE [LARGE SCALE GENOMIC DNA]</scope>
    <source>
        <strain evidence="6 7">IFM 68171</strain>
    </source>
</reference>
<dbReference type="InterPro" id="IPR035985">
    <property type="entry name" value="Ubiquitin-activating_enz"/>
</dbReference>
<dbReference type="InterPro" id="IPR045886">
    <property type="entry name" value="ThiF/MoeB/HesA"/>
</dbReference>
<dbReference type="Gene3D" id="3.40.50.720">
    <property type="entry name" value="NAD(P)-binding Rossmann-like Domain"/>
    <property type="match status" value="2"/>
</dbReference>
<dbReference type="InterPro" id="IPR030667">
    <property type="entry name" value="APP-BP1"/>
</dbReference>
<evidence type="ECO:0000259" key="5">
    <source>
        <dbReference type="Pfam" id="PF00899"/>
    </source>
</evidence>
<keyword evidence="3 4" id="KW-0833">Ubl conjugation pathway</keyword>
<evidence type="ECO:0000256" key="4">
    <source>
        <dbReference type="PIRNR" id="PIRNR039099"/>
    </source>
</evidence>
<dbReference type="RefSeq" id="XP_070920752.1">
    <property type="nucleotide sequence ID" value="XM_071064651.1"/>
</dbReference>
<dbReference type="PANTHER" id="PTHR10953:SF29">
    <property type="entry name" value="NEDD8-ACTIVATING ENZYME E1 REGULATORY SUBUNIT"/>
    <property type="match status" value="1"/>
</dbReference>
<keyword evidence="7" id="KW-1185">Reference proteome</keyword>
<dbReference type="InterPro" id="IPR000594">
    <property type="entry name" value="ThiF_NAD_FAD-bd"/>
</dbReference>
<gene>
    <name evidence="6" type="ORF">MFIFM68171_09232</name>
</gene>
<evidence type="ECO:0000256" key="2">
    <source>
        <dbReference type="ARBA" id="ARBA00006868"/>
    </source>
</evidence>
<dbReference type="Pfam" id="PF00899">
    <property type="entry name" value="ThiF"/>
    <property type="match status" value="1"/>
</dbReference>
<accession>A0ABQ0GMN2</accession>
<dbReference type="SUPFAM" id="SSF69572">
    <property type="entry name" value="Activating enzymes of the ubiquitin-like proteins"/>
    <property type="match status" value="1"/>
</dbReference>
<comment type="similarity">
    <text evidence="2 4">Belongs to the ubiquitin-activating E1 family. ULA1 subfamily.</text>
</comment>
<sequence>MTEIVMSQTPPILHGPSEKERKYDRQLRLWAASGQAALESANILLVNSGAGTVGVETLKNLVLPGIGRFAIYDEARVNEADLGVNFFVDDSCLGKSRSQSLTELLLELNPEVEGTSYPNENAKTLESVLAGSPIFTAVVYTLPIRPEQLSLLEAYGQEHKTPLVAIHSAGFYSYFQINLPGAFPIVDTHPDETATTDLRLLTPWPELVAFAKDLTKDIDNLDNFEHGHLPYVVILLHYLEQWKVTHGGKYPTTYKDKTDFRRIVQNAARTNTPEGGEENFDEAAAAVLKTLSPPSLPSGLKEVFEYEHTEPAELRSGFWVIADAVRKFYEKHQCLPLPGKVPDMKAQSKVYVQLQSIYKAKARKDAAEVLELVRAMPGGQHVDPAEVDLFCKNAAFVKLINATGERISKADRLRAVADHEFSSDQTAALTLSPLSLLPIYLALQPTAHVDLASSSPAQLNADDILAGVAKLVPGAEQNERVVQAAHEVVRAGGGELHNIAALTGGMVAQEMIKIVTKQYIPIDNTCVFDGVASRCQVLRL</sequence>
<comment type="pathway">
    <text evidence="1 4">Protein modification; protein neddylation.</text>
</comment>
<protein>
    <recommendedName>
        <fullName evidence="4">NEDD8-activating enzyme E1 regulatory subunit</fullName>
    </recommendedName>
</protein>